<dbReference type="GO" id="GO:0008934">
    <property type="term" value="F:inositol monophosphate 1-phosphatase activity"/>
    <property type="evidence" value="ECO:0007669"/>
    <property type="project" value="TreeGrafter"/>
</dbReference>
<accession>A0A377FUU9</accession>
<evidence type="ECO:0000256" key="2">
    <source>
        <dbReference type="ARBA" id="ARBA00001946"/>
    </source>
</evidence>
<feature type="binding site" evidence="7">
    <location>
        <position position="82"/>
    </location>
    <ligand>
        <name>Mg(2+)</name>
        <dbReference type="ChEBI" id="CHEBI:18420"/>
        <label>1</label>
        <note>catalytic</note>
    </ligand>
</feature>
<dbReference type="GO" id="GO:0046872">
    <property type="term" value="F:metal ion binding"/>
    <property type="evidence" value="ECO:0007669"/>
    <property type="project" value="UniProtKB-KW"/>
</dbReference>
<dbReference type="InterPro" id="IPR000760">
    <property type="entry name" value="Inositol_monophosphatase-like"/>
</dbReference>
<dbReference type="CDD" id="cd01637">
    <property type="entry name" value="IMPase_like"/>
    <property type="match status" value="1"/>
</dbReference>
<sequence>MLEWFAIDLIKQAGEYIRLQIDESYRIERKTGKGDLVTEIDRAVEQLIVDRIREAYPDHHIVGEEGISTEPDDLKGTVWFVDPIDGTLNFIHQKRMFAISVAVMVDEVIEYGFVYDVMADELFVARRGHGATLNGRKLTTIHEHHVRDAFLSMNATWVTPNQQIAPEILAPIVRDSVGTRAHGAASLELAWLAAGRVDGYITMRNMPWDYAAGKLLVEEVGGRVVSLYGEPVRYDGKTSVLAGSETFVKDVVKHYVIAKGAALEARPDLTVTSNESYDRVRDLLVLANPHEEMVREQYETGKTYEAMLGGELVGAYMLVRRNDDLIELVNIAVKPDRQNQTIGQRMLQDAIRRAEQTGARHMLVCTGNSSIVQLRFYQQAGFRFDSVERDYFPNHGYAALEEDGLPLRDRICLTREL</sequence>
<dbReference type="GO" id="GO:0016747">
    <property type="term" value="F:acyltransferase activity, transferring groups other than amino-acyl groups"/>
    <property type="evidence" value="ECO:0007669"/>
    <property type="project" value="InterPro"/>
</dbReference>
<dbReference type="RefSeq" id="WP_029335509.1">
    <property type="nucleotide sequence ID" value="NZ_UGGP01000001.1"/>
</dbReference>
<keyword evidence="4 7" id="KW-0479">Metal-binding</keyword>
<dbReference type="SUPFAM" id="SSF56655">
    <property type="entry name" value="Carbohydrate phosphatase"/>
    <property type="match status" value="1"/>
</dbReference>
<evidence type="ECO:0000256" key="6">
    <source>
        <dbReference type="ARBA" id="ARBA00022842"/>
    </source>
</evidence>
<keyword evidence="5 9" id="KW-0378">Hydrolase</keyword>
<feature type="binding site" evidence="7">
    <location>
        <position position="85"/>
    </location>
    <ligand>
        <name>Mg(2+)</name>
        <dbReference type="ChEBI" id="CHEBI:18420"/>
        <label>1</label>
        <note>catalytic</note>
    </ligand>
</feature>
<proteinExistence type="predicted"/>
<dbReference type="FunFam" id="3.30.540.10:FF:000003">
    <property type="entry name" value="Inositol-1-monophosphatase"/>
    <property type="match status" value="1"/>
</dbReference>
<feature type="binding site" evidence="7">
    <location>
        <position position="84"/>
    </location>
    <ligand>
        <name>Mg(2+)</name>
        <dbReference type="ChEBI" id="CHEBI:18420"/>
        <label>1</label>
        <note>catalytic</note>
    </ligand>
</feature>
<dbReference type="Pfam" id="PF00583">
    <property type="entry name" value="Acetyltransf_1"/>
    <property type="match status" value="1"/>
</dbReference>
<dbReference type="PROSITE" id="PS00629">
    <property type="entry name" value="IMP_1"/>
    <property type="match status" value="1"/>
</dbReference>
<feature type="binding site" evidence="7">
    <location>
        <position position="209"/>
    </location>
    <ligand>
        <name>Mg(2+)</name>
        <dbReference type="ChEBI" id="CHEBI:18420"/>
        <label>1</label>
        <note>catalytic</note>
    </ligand>
</feature>
<dbReference type="EMBL" id="UGGP01000001">
    <property type="protein sequence ID" value="STO08591.1"/>
    <property type="molecule type" value="Genomic_DNA"/>
</dbReference>
<dbReference type="Pfam" id="PF00459">
    <property type="entry name" value="Inositol_P"/>
    <property type="match status" value="1"/>
</dbReference>
<dbReference type="Gene3D" id="3.40.630.30">
    <property type="match status" value="1"/>
</dbReference>
<dbReference type="PANTHER" id="PTHR20854">
    <property type="entry name" value="INOSITOL MONOPHOSPHATASE"/>
    <property type="match status" value="1"/>
</dbReference>
<name>A0A377FUU9_9BACL</name>
<dbReference type="InterPro" id="IPR000182">
    <property type="entry name" value="GNAT_dom"/>
</dbReference>
<dbReference type="EC" id="3.1.3.25" evidence="3"/>
<comment type="catalytic activity">
    <reaction evidence="1">
        <text>a myo-inositol phosphate + H2O = myo-inositol + phosphate</text>
        <dbReference type="Rhea" id="RHEA:24056"/>
        <dbReference type="ChEBI" id="CHEBI:15377"/>
        <dbReference type="ChEBI" id="CHEBI:17268"/>
        <dbReference type="ChEBI" id="CHEBI:43474"/>
        <dbReference type="ChEBI" id="CHEBI:84139"/>
        <dbReference type="EC" id="3.1.3.25"/>
    </reaction>
</comment>
<dbReference type="Proteomes" id="UP000254060">
    <property type="component" value="Unassembled WGS sequence"/>
</dbReference>
<dbReference type="PRINTS" id="PR00377">
    <property type="entry name" value="IMPHPHTASES"/>
</dbReference>
<dbReference type="STRING" id="1397694.GCA_000702585_02457"/>
<dbReference type="GO" id="GO:0007165">
    <property type="term" value="P:signal transduction"/>
    <property type="evidence" value="ECO:0007669"/>
    <property type="project" value="TreeGrafter"/>
</dbReference>
<dbReference type="PROSITE" id="PS00630">
    <property type="entry name" value="IMP_2"/>
    <property type="match status" value="1"/>
</dbReference>
<evidence type="ECO:0000256" key="7">
    <source>
        <dbReference type="PIRSR" id="PIRSR600760-2"/>
    </source>
</evidence>
<dbReference type="PROSITE" id="PS51186">
    <property type="entry name" value="GNAT"/>
    <property type="match status" value="1"/>
</dbReference>
<evidence type="ECO:0000256" key="1">
    <source>
        <dbReference type="ARBA" id="ARBA00001033"/>
    </source>
</evidence>
<dbReference type="PANTHER" id="PTHR20854:SF4">
    <property type="entry name" value="INOSITOL-1-MONOPHOSPHATASE-RELATED"/>
    <property type="match status" value="1"/>
</dbReference>
<reference evidence="9 10" key="1">
    <citation type="submission" date="2018-06" db="EMBL/GenBank/DDBJ databases">
        <authorList>
            <consortium name="Pathogen Informatics"/>
            <person name="Doyle S."/>
        </authorList>
    </citation>
    <scope>NUCLEOTIDE SEQUENCE [LARGE SCALE GENOMIC DNA]</scope>
    <source>
        <strain evidence="9 10">NCTC13163</strain>
    </source>
</reference>
<dbReference type="AlphaFoldDB" id="A0A377FUU9"/>
<evidence type="ECO:0000256" key="3">
    <source>
        <dbReference type="ARBA" id="ARBA00013106"/>
    </source>
</evidence>
<dbReference type="InterPro" id="IPR020583">
    <property type="entry name" value="Inositol_monoP_metal-BS"/>
</dbReference>
<evidence type="ECO:0000313" key="10">
    <source>
        <dbReference type="Proteomes" id="UP000254060"/>
    </source>
</evidence>
<keyword evidence="6 7" id="KW-0460">Magnesium</keyword>
<organism evidence="9 10">
    <name type="scientific">Exiguobacterium aurantiacum</name>
    <dbReference type="NCBI Taxonomy" id="33987"/>
    <lineage>
        <taxon>Bacteria</taxon>
        <taxon>Bacillati</taxon>
        <taxon>Bacillota</taxon>
        <taxon>Bacilli</taxon>
        <taxon>Bacillales</taxon>
        <taxon>Bacillales Family XII. Incertae Sedis</taxon>
        <taxon>Exiguobacterium</taxon>
    </lineage>
</organism>
<gene>
    <name evidence="9" type="primary">suhB</name>
    <name evidence="9" type="ORF">NCTC13163_01964</name>
</gene>
<evidence type="ECO:0000259" key="8">
    <source>
        <dbReference type="PROSITE" id="PS51186"/>
    </source>
</evidence>
<feature type="binding site" evidence="7">
    <location>
        <position position="64"/>
    </location>
    <ligand>
        <name>Mg(2+)</name>
        <dbReference type="ChEBI" id="CHEBI:18420"/>
        <label>1</label>
        <note>catalytic</note>
    </ligand>
</feature>
<dbReference type="InterPro" id="IPR020550">
    <property type="entry name" value="Inositol_monophosphatase_CS"/>
</dbReference>
<dbReference type="CDD" id="cd04301">
    <property type="entry name" value="NAT_SF"/>
    <property type="match status" value="1"/>
</dbReference>
<dbReference type="InterPro" id="IPR016181">
    <property type="entry name" value="Acyl_CoA_acyltransferase"/>
</dbReference>
<evidence type="ECO:0000313" key="9">
    <source>
        <dbReference type="EMBL" id="STO08591.1"/>
    </source>
</evidence>
<dbReference type="SUPFAM" id="SSF55729">
    <property type="entry name" value="Acyl-CoA N-acyltransferases (Nat)"/>
    <property type="match status" value="1"/>
</dbReference>
<dbReference type="Gene3D" id="3.40.190.80">
    <property type="match status" value="1"/>
</dbReference>
<comment type="cofactor">
    <cofactor evidence="2 7">
        <name>Mg(2+)</name>
        <dbReference type="ChEBI" id="CHEBI:18420"/>
    </cofactor>
</comment>
<feature type="domain" description="N-acetyltransferase" evidence="8">
    <location>
        <begin position="267"/>
        <end position="403"/>
    </location>
</feature>
<dbReference type="GO" id="GO:0046854">
    <property type="term" value="P:phosphatidylinositol phosphate biosynthetic process"/>
    <property type="evidence" value="ECO:0007669"/>
    <property type="project" value="InterPro"/>
</dbReference>
<evidence type="ECO:0000256" key="5">
    <source>
        <dbReference type="ARBA" id="ARBA00022801"/>
    </source>
</evidence>
<evidence type="ECO:0000256" key="4">
    <source>
        <dbReference type="ARBA" id="ARBA00022723"/>
    </source>
</evidence>
<dbReference type="OrthoDB" id="9772456at2"/>
<protein>
    <recommendedName>
        <fullName evidence="3">inositol-phosphate phosphatase</fullName>
        <ecNumber evidence="3">3.1.3.25</ecNumber>
    </recommendedName>
</protein>
<dbReference type="GO" id="GO:0006020">
    <property type="term" value="P:inositol metabolic process"/>
    <property type="evidence" value="ECO:0007669"/>
    <property type="project" value="TreeGrafter"/>
</dbReference>
<dbReference type="Gene3D" id="3.30.540.10">
    <property type="entry name" value="Fructose-1,6-Bisphosphatase, subunit A, domain 1"/>
    <property type="match status" value="1"/>
</dbReference>